<feature type="compositionally biased region" description="Polar residues" evidence="1">
    <location>
        <begin position="154"/>
        <end position="163"/>
    </location>
</feature>
<dbReference type="InterPro" id="IPR012677">
    <property type="entry name" value="Nucleotide-bd_a/b_plait_sf"/>
</dbReference>
<dbReference type="AlphaFoldDB" id="A0A8D3CIL9"/>
<dbReference type="Pfam" id="PF03939">
    <property type="entry name" value="Ribosomal_L23eN"/>
    <property type="match status" value="1"/>
</dbReference>
<dbReference type="Ensembl" id="ENSSMAT00000066704.1">
    <property type="protein sequence ID" value="ENSSMAP00000047127.1"/>
    <property type="gene ID" value="ENSSMAG00000009870.2"/>
</dbReference>
<organism evidence="3 4">
    <name type="scientific">Scophthalmus maximus</name>
    <name type="common">Turbot</name>
    <name type="synonym">Psetta maxima</name>
    <dbReference type="NCBI Taxonomy" id="52904"/>
    <lineage>
        <taxon>Eukaryota</taxon>
        <taxon>Metazoa</taxon>
        <taxon>Chordata</taxon>
        <taxon>Craniata</taxon>
        <taxon>Vertebrata</taxon>
        <taxon>Euteleostomi</taxon>
        <taxon>Actinopterygii</taxon>
        <taxon>Neopterygii</taxon>
        <taxon>Teleostei</taxon>
        <taxon>Neoteleostei</taxon>
        <taxon>Acanthomorphata</taxon>
        <taxon>Carangaria</taxon>
        <taxon>Pleuronectiformes</taxon>
        <taxon>Pleuronectoidei</taxon>
        <taxon>Scophthalmidae</taxon>
        <taxon>Scophthalmus</taxon>
    </lineage>
</organism>
<dbReference type="InterPro" id="IPR005633">
    <property type="entry name" value="Ribosomal_uL23_N"/>
</dbReference>
<feature type="region of interest" description="Disordered" evidence="1">
    <location>
        <begin position="1"/>
        <end position="112"/>
    </location>
</feature>
<feature type="compositionally biased region" description="Basic residues" evidence="1">
    <location>
        <begin position="19"/>
        <end position="69"/>
    </location>
</feature>
<sequence length="192" mass="20984">MAPKVKKEAVPAKTEAKSKALKAKKAVLKGVHSQRKKKIRTSPTFRRPKTLRLRRQPKYPRKSAPRRNKLDHYAISSSTSRQTNTRLNTLSRSCTTSTSPKSTHSSGLMSRDDSGLWLKRRVDGMSAEGWNESGLGGKGPVQIRPRCALAEETVTQGLPVQTQRRCSSKGSSVDSSRGVGGSDVDSRVGSIV</sequence>
<dbReference type="Proteomes" id="UP000694558">
    <property type="component" value="Chromosome 4"/>
</dbReference>
<feature type="domain" description="Large ribosomal subunit protein uL23 N-terminal" evidence="2">
    <location>
        <begin position="16"/>
        <end position="66"/>
    </location>
</feature>
<dbReference type="GeneTree" id="ENSGT00950000182901"/>
<accession>A0A8D3CIL9</accession>
<reference evidence="3" key="1">
    <citation type="submission" date="2023-05" db="EMBL/GenBank/DDBJ databases">
        <title>High-quality long-read genome of Scophthalmus maximus.</title>
        <authorList>
            <person name="Lien S."/>
            <person name="Martinez P."/>
        </authorList>
    </citation>
    <scope>NUCLEOTIDE SEQUENCE [LARGE SCALE GENOMIC DNA]</scope>
</reference>
<evidence type="ECO:0000313" key="4">
    <source>
        <dbReference type="Proteomes" id="UP000694558"/>
    </source>
</evidence>
<name>A0A8D3CIL9_SCOMX</name>
<feature type="compositionally biased region" description="Polar residues" evidence="1">
    <location>
        <begin position="75"/>
        <end position="90"/>
    </location>
</feature>
<dbReference type="Gene3D" id="3.30.70.330">
    <property type="match status" value="1"/>
</dbReference>
<dbReference type="PANTHER" id="PTHR11620">
    <property type="entry name" value="60S RIBOSOMAL PROTEIN L23A"/>
    <property type="match status" value="1"/>
</dbReference>
<reference evidence="3" key="2">
    <citation type="submission" date="2025-08" db="UniProtKB">
        <authorList>
            <consortium name="Ensembl"/>
        </authorList>
    </citation>
    <scope>IDENTIFICATION</scope>
</reference>
<dbReference type="InterPro" id="IPR013025">
    <property type="entry name" value="Ribosomal_uL23-like"/>
</dbReference>
<dbReference type="GO" id="GO:0005840">
    <property type="term" value="C:ribosome"/>
    <property type="evidence" value="ECO:0007669"/>
    <property type="project" value="InterPro"/>
</dbReference>
<evidence type="ECO:0000259" key="2">
    <source>
        <dbReference type="Pfam" id="PF03939"/>
    </source>
</evidence>
<gene>
    <name evidence="3" type="primary">rpl23a</name>
</gene>
<feature type="compositionally biased region" description="Basic and acidic residues" evidence="1">
    <location>
        <begin position="1"/>
        <end position="18"/>
    </location>
</feature>
<protein>
    <recommendedName>
        <fullName evidence="2">Large ribosomal subunit protein uL23 N-terminal domain-containing protein</fullName>
    </recommendedName>
</protein>
<dbReference type="GO" id="GO:0003735">
    <property type="term" value="F:structural constituent of ribosome"/>
    <property type="evidence" value="ECO:0007669"/>
    <property type="project" value="InterPro"/>
</dbReference>
<evidence type="ECO:0000313" key="3">
    <source>
        <dbReference type="Ensembl" id="ENSSMAP00000047127.1"/>
    </source>
</evidence>
<proteinExistence type="predicted"/>
<feature type="compositionally biased region" description="Low complexity" evidence="1">
    <location>
        <begin position="164"/>
        <end position="177"/>
    </location>
</feature>
<feature type="region of interest" description="Disordered" evidence="1">
    <location>
        <begin position="154"/>
        <end position="192"/>
    </location>
</feature>
<evidence type="ECO:0000256" key="1">
    <source>
        <dbReference type="SAM" id="MobiDB-lite"/>
    </source>
</evidence>
<feature type="compositionally biased region" description="Low complexity" evidence="1">
    <location>
        <begin position="91"/>
        <end position="106"/>
    </location>
</feature>
<dbReference type="GO" id="GO:0006412">
    <property type="term" value="P:translation"/>
    <property type="evidence" value="ECO:0007669"/>
    <property type="project" value="InterPro"/>
</dbReference>